<comment type="caution">
    <text evidence="8">The sequence shown here is derived from an EMBL/GenBank/DDBJ whole genome shotgun (WGS) entry which is preliminary data.</text>
</comment>
<sequence>MKELDTAPPIQTRMYQELSNGMLGFNNCLKIADVPFPLPFAQLLLMSLVAFSLLIPLYVIVFTKSLVVGPVLCFFLFESLWCMNEVAKELENPFGQERQEKPQSAQPIVTLQHTFYTCTNRWLSTMIGSQSFLFFIRFLRLGLGCPAMSFVQIKCMGVYRNREAPTNQPGF</sequence>
<keyword evidence="3 7" id="KW-0812">Transmembrane</keyword>
<accession>A0ABP0SBI6</accession>
<reference evidence="8 9" key="1">
    <citation type="submission" date="2024-02" db="EMBL/GenBank/DDBJ databases">
        <authorList>
            <person name="Chen Y."/>
            <person name="Shah S."/>
            <person name="Dougan E. K."/>
            <person name="Thang M."/>
            <person name="Chan C."/>
        </authorList>
    </citation>
    <scope>NUCLEOTIDE SEQUENCE [LARGE SCALE GENOMIC DNA]</scope>
</reference>
<dbReference type="EMBL" id="CAXAMM010043350">
    <property type="protein sequence ID" value="CAK9109681.1"/>
    <property type="molecule type" value="Genomic_DNA"/>
</dbReference>
<evidence type="ECO:0000256" key="6">
    <source>
        <dbReference type="ARBA" id="ARBA00023136"/>
    </source>
</evidence>
<dbReference type="InterPro" id="IPR044669">
    <property type="entry name" value="YneE/VCCN1/2-like"/>
</dbReference>
<evidence type="ECO:0000256" key="4">
    <source>
        <dbReference type="ARBA" id="ARBA00022989"/>
    </source>
</evidence>
<gene>
    <name evidence="8" type="ORF">SCF082_LOCUS50966</name>
</gene>
<keyword evidence="4 7" id="KW-1133">Transmembrane helix</keyword>
<keyword evidence="2" id="KW-0813">Transport</keyword>
<keyword evidence="5" id="KW-0406">Ion transport</keyword>
<evidence type="ECO:0000256" key="2">
    <source>
        <dbReference type="ARBA" id="ARBA00022448"/>
    </source>
</evidence>
<keyword evidence="9" id="KW-1185">Reference proteome</keyword>
<evidence type="ECO:0000256" key="5">
    <source>
        <dbReference type="ARBA" id="ARBA00023065"/>
    </source>
</evidence>
<evidence type="ECO:0000313" key="8">
    <source>
        <dbReference type="EMBL" id="CAK9109681.1"/>
    </source>
</evidence>
<dbReference type="PANTHER" id="PTHR33281:SF20">
    <property type="match status" value="1"/>
</dbReference>
<organism evidence="8 9">
    <name type="scientific">Durusdinium trenchii</name>
    <dbReference type="NCBI Taxonomy" id="1381693"/>
    <lineage>
        <taxon>Eukaryota</taxon>
        <taxon>Sar</taxon>
        <taxon>Alveolata</taxon>
        <taxon>Dinophyceae</taxon>
        <taxon>Suessiales</taxon>
        <taxon>Symbiodiniaceae</taxon>
        <taxon>Durusdinium</taxon>
    </lineage>
</organism>
<dbReference type="Proteomes" id="UP001642464">
    <property type="component" value="Unassembled WGS sequence"/>
</dbReference>
<comment type="subcellular location">
    <subcellularLocation>
        <location evidence="1">Membrane</location>
        <topology evidence="1">Multi-pass membrane protein</topology>
    </subcellularLocation>
</comment>
<name>A0ABP0SBI6_9DINO</name>
<keyword evidence="6 7" id="KW-0472">Membrane</keyword>
<feature type="transmembrane region" description="Helical" evidence="7">
    <location>
        <begin position="40"/>
        <end position="59"/>
    </location>
</feature>
<proteinExistence type="predicted"/>
<evidence type="ECO:0000256" key="1">
    <source>
        <dbReference type="ARBA" id="ARBA00004141"/>
    </source>
</evidence>
<evidence type="ECO:0000256" key="3">
    <source>
        <dbReference type="ARBA" id="ARBA00022692"/>
    </source>
</evidence>
<evidence type="ECO:0000256" key="7">
    <source>
        <dbReference type="SAM" id="Phobius"/>
    </source>
</evidence>
<dbReference type="PANTHER" id="PTHR33281">
    <property type="entry name" value="UPF0187 PROTEIN YNEE"/>
    <property type="match status" value="1"/>
</dbReference>
<dbReference type="Pfam" id="PF25539">
    <property type="entry name" value="Bestrophin_2"/>
    <property type="match status" value="1"/>
</dbReference>
<protein>
    <submittedName>
        <fullName evidence="8">Uncharacterized protein</fullName>
    </submittedName>
</protein>
<evidence type="ECO:0000313" key="9">
    <source>
        <dbReference type="Proteomes" id="UP001642464"/>
    </source>
</evidence>